<organism evidence="3 4">
    <name type="scientific">Nocardioides ginsengisoli</name>
    <dbReference type="NCBI Taxonomy" id="363868"/>
    <lineage>
        <taxon>Bacteria</taxon>
        <taxon>Bacillati</taxon>
        <taxon>Actinomycetota</taxon>
        <taxon>Actinomycetes</taxon>
        <taxon>Propionibacteriales</taxon>
        <taxon>Nocardioidaceae</taxon>
        <taxon>Nocardioides</taxon>
    </lineage>
</organism>
<evidence type="ECO:0000259" key="2">
    <source>
        <dbReference type="Pfam" id="PF22599"/>
    </source>
</evidence>
<sequence length="210" mass="21012">MAVSRLLQAMTVSTTLTLALTACGSGDSAKPTDAGKRPVPSSDAPSSEATATPSGKASAAPGGPLQVRRVLEATGIPAATEAASPLPTDCDDQPAGQPKANAAAIACDDAGVVYRLAPAEVVGGVTSAKAERPQGLTDWVVSLELDPAATPKFAALTQDVTGTDKLIAFVLDGEVISALTVQTPIDDGKLQIGGTFTEKQAQAFAAQLGS</sequence>
<proteinExistence type="predicted"/>
<dbReference type="EMBL" id="JBHTLX010000023">
    <property type="protein sequence ID" value="MFD1249935.1"/>
    <property type="molecule type" value="Genomic_DNA"/>
</dbReference>
<keyword evidence="4" id="KW-1185">Reference proteome</keyword>
<dbReference type="RefSeq" id="WP_367921113.1">
    <property type="nucleotide sequence ID" value="NZ_BAABAC010000040.1"/>
</dbReference>
<evidence type="ECO:0000256" key="1">
    <source>
        <dbReference type="SAM" id="MobiDB-lite"/>
    </source>
</evidence>
<comment type="caution">
    <text evidence="3">The sequence shown here is derived from an EMBL/GenBank/DDBJ whole genome shotgun (WGS) entry which is preliminary data.</text>
</comment>
<gene>
    <name evidence="3" type="ORF">ACFQ3F_19215</name>
</gene>
<feature type="compositionally biased region" description="Polar residues" evidence="1">
    <location>
        <begin position="43"/>
        <end position="55"/>
    </location>
</feature>
<protein>
    <recommendedName>
        <fullName evidence="2">SecDF P1 head subdomain domain-containing protein</fullName>
    </recommendedName>
</protein>
<reference evidence="4" key="1">
    <citation type="journal article" date="2019" name="Int. J. Syst. Evol. Microbiol.">
        <title>The Global Catalogue of Microorganisms (GCM) 10K type strain sequencing project: providing services to taxonomists for standard genome sequencing and annotation.</title>
        <authorList>
            <consortium name="The Broad Institute Genomics Platform"/>
            <consortium name="The Broad Institute Genome Sequencing Center for Infectious Disease"/>
            <person name="Wu L."/>
            <person name="Ma J."/>
        </authorList>
    </citation>
    <scope>NUCLEOTIDE SEQUENCE [LARGE SCALE GENOMIC DNA]</scope>
    <source>
        <strain evidence="4">CCUG 52478</strain>
    </source>
</reference>
<dbReference type="Proteomes" id="UP001597229">
    <property type="component" value="Unassembled WGS sequence"/>
</dbReference>
<accession>A0ABW3W5U6</accession>
<evidence type="ECO:0000313" key="4">
    <source>
        <dbReference type="Proteomes" id="UP001597229"/>
    </source>
</evidence>
<feature type="domain" description="SecDF P1 head subdomain" evidence="2">
    <location>
        <begin position="122"/>
        <end position="208"/>
    </location>
</feature>
<evidence type="ECO:0000313" key="3">
    <source>
        <dbReference type="EMBL" id="MFD1249935.1"/>
    </source>
</evidence>
<dbReference type="InterPro" id="IPR054384">
    <property type="entry name" value="SecDF_P1_head"/>
</dbReference>
<feature type="region of interest" description="Disordered" evidence="1">
    <location>
        <begin position="79"/>
        <end position="98"/>
    </location>
</feature>
<dbReference type="Gene3D" id="3.30.1360.200">
    <property type="match status" value="1"/>
</dbReference>
<feature type="region of interest" description="Disordered" evidence="1">
    <location>
        <begin position="23"/>
        <end position="63"/>
    </location>
</feature>
<name>A0ABW3W5U6_9ACTN</name>
<dbReference type="PROSITE" id="PS51257">
    <property type="entry name" value="PROKAR_LIPOPROTEIN"/>
    <property type="match status" value="1"/>
</dbReference>
<dbReference type="Pfam" id="PF22599">
    <property type="entry name" value="SecDF_P1_head"/>
    <property type="match status" value="1"/>
</dbReference>